<evidence type="ECO:0000313" key="3">
    <source>
        <dbReference type="Proteomes" id="UP000070544"/>
    </source>
</evidence>
<dbReference type="Proteomes" id="UP000070544">
    <property type="component" value="Unassembled WGS sequence"/>
</dbReference>
<dbReference type="AlphaFoldDB" id="A0A139AJD6"/>
<evidence type="ECO:0000313" key="2">
    <source>
        <dbReference type="EMBL" id="KXS16525.1"/>
    </source>
</evidence>
<organism evidence="2 3">
    <name type="scientific">Gonapodya prolifera (strain JEL478)</name>
    <name type="common">Monoblepharis prolifera</name>
    <dbReference type="NCBI Taxonomy" id="1344416"/>
    <lineage>
        <taxon>Eukaryota</taxon>
        <taxon>Fungi</taxon>
        <taxon>Fungi incertae sedis</taxon>
        <taxon>Chytridiomycota</taxon>
        <taxon>Chytridiomycota incertae sedis</taxon>
        <taxon>Monoblepharidomycetes</taxon>
        <taxon>Monoblepharidales</taxon>
        <taxon>Gonapodyaceae</taxon>
        <taxon>Gonapodya</taxon>
    </lineage>
</organism>
<name>A0A139AJD6_GONPJ</name>
<reference evidence="2 3" key="1">
    <citation type="journal article" date="2015" name="Genome Biol. Evol.">
        <title>Phylogenomic analyses indicate that early fungi evolved digesting cell walls of algal ancestors of land plants.</title>
        <authorList>
            <person name="Chang Y."/>
            <person name="Wang S."/>
            <person name="Sekimoto S."/>
            <person name="Aerts A.L."/>
            <person name="Choi C."/>
            <person name="Clum A."/>
            <person name="LaButti K.M."/>
            <person name="Lindquist E.A."/>
            <person name="Yee Ngan C."/>
            <person name="Ohm R.A."/>
            <person name="Salamov A.A."/>
            <person name="Grigoriev I.V."/>
            <person name="Spatafora J.W."/>
            <person name="Berbee M.L."/>
        </authorList>
    </citation>
    <scope>NUCLEOTIDE SEQUENCE [LARGE SCALE GENOMIC DNA]</scope>
    <source>
        <strain evidence="2 3">JEL478</strain>
    </source>
</reference>
<sequence length="273" mass="31207">MRDIGPVSEGMRGLALELTDFHIRPILKHFERAIEDDVFERYGELALVKVFYGGCVTFMREGQPGAMMQTVFASLSRPVVCHGVHRKRQGLWGGLRDPMPEWDSRVEGDVAQLRRRGWRSTNGLNESEGRKQNDEGENEDDSTSQQQHFHKTSGFTECGQLLKVFRRVGTSKLDAGAPKSVVPMYRLMAPMAKRYEQSLVKERWPFQSVLQIGKTLFARRRREQASAGGKVELVRYLVKVLGHGLACFTTWVDGVFEQRSGDFWDNWLEGLRK</sequence>
<protein>
    <submittedName>
        <fullName evidence="2">Uncharacterized protein</fullName>
    </submittedName>
</protein>
<gene>
    <name evidence="2" type="ORF">M427DRAFT_43595</name>
</gene>
<feature type="region of interest" description="Disordered" evidence="1">
    <location>
        <begin position="117"/>
        <end position="150"/>
    </location>
</feature>
<keyword evidence="3" id="KW-1185">Reference proteome</keyword>
<dbReference type="EMBL" id="KQ965752">
    <property type="protein sequence ID" value="KXS16525.1"/>
    <property type="molecule type" value="Genomic_DNA"/>
</dbReference>
<proteinExistence type="predicted"/>
<accession>A0A139AJD6</accession>
<evidence type="ECO:0000256" key="1">
    <source>
        <dbReference type="SAM" id="MobiDB-lite"/>
    </source>
</evidence>